<gene>
    <name evidence="2" type="ORF">LCGC14_1323460</name>
</gene>
<evidence type="ECO:0000313" key="2">
    <source>
        <dbReference type="EMBL" id="KKM82048.1"/>
    </source>
</evidence>
<accession>A0A0F9KJA3</accession>
<evidence type="ECO:0000256" key="1">
    <source>
        <dbReference type="SAM" id="MobiDB-lite"/>
    </source>
</evidence>
<proteinExistence type="predicted"/>
<reference evidence="2" key="1">
    <citation type="journal article" date="2015" name="Nature">
        <title>Complex archaea that bridge the gap between prokaryotes and eukaryotes.</title>
        <authorList>
            <person name="Spang A."/>
            <person name="Saw J.H."/>
            <person name="Jorgensen S.L."/>
            <person name="Zaremba-Niedzwiedzka K."/>
            <person name="Martijn J."/>
            <person name="Lind A.E."/>
            <person name="van Eijk R."/>
            <person name="Schleper C."/>
            <person name="Guy L."/>
            <person name="Ettema T.J."/>
        </authorList>
    </citation>
    <scope>NUCLEOTIDE SEQUENCE</scope>
</reference>
<feature type="region of interest" description="Disordered" evidence="1">
    <location>
        <begin position="61"/>
        <end position="96"/>
    </location>
</feature>
<sequence>MAVGTPIRQGGFLQQTGERRVRKNISNFRVRTGQKFGDIAATKLFERELVQSQEEKQQQARTALQFRQQEETERQARVREEQRGQVIEQEKDKQKQDRRAALNRALFGDFGPIADAFT</sequence>
<dbReference type="AlphaFoldDB" id="A0A0F9KJA3"/>
<feature type="compositionally biased region" description="Basic and acidic residues" evidence="1">
    <location>
        <begin position="68"/>
        <end position="96"/>
    </location>
</feature>
<protein>
    <submittedName>
        <fullName evidence="2">Uncharacterized protein</fullName>
    </submittedName>
</protein>
<organism evidence="2">
    <name type="scientific">marine sediment metagenome</name>
    <dbReference type="NCBI Taxonomy" id="412755"/>
    <lineage>
        <taxon>unclassified sequences</taxon>
        <taxon>metagenomes</taxon>
        <taxon>ecological metagenomes</taxon>
    </lineage>
</organism>
<name>A0A0F9KJA3_9ZZZZ</name>
<dbReference type="EMBL" id="LAZR01007923">
    <property type="protein sequence ID" value="KKM82048.1"/>
    <property type="molecule type" value="Genomic_DNA"/>
</dbReference>
<comment type="caution">
    <text evidence="2">The sequence shown here is derived from an EMBL/GenBank/DDBJ whole genome shotgun (WGS) entry which is preliminary data.</text>
</comment>